<feature type="region of interest" description="Disordered" evidence="1">
    <location>
        <begin position="305"/>
        <end position="328"/>
    </location>
</feature>
<feature type="region of interest" description="Disordered" evidence="1">
    <location>
        <begin position="32"/>
        <end position="56"/>
    </location>
</feature>
<protein>
    <submittedName>
        <fullName evidence="2">Uncharacterized protein</fullName>
    </submittedName>
</protein>
<proteinExistence type="predicted"/>
<evidence type="ECO:0000256" key="1">
    <source>
        <dbReference type="SAM" id="MobiDB-lite"/>
    </source>
</evidence>
<organism evidence="2 3">
    <name type="scientific">Protopolystoma xenopodis</name>
    <dbReference type="NCBI Taxonomy" id="117903"/>
    <lineage>
        <taxon>Eukaryota</taxon>
        <taxon>Metazoa</taxon>
        <taxon>Spiralia</taxon>
        <taxon>Lophotrochozoa</taxon>
        <taxon>Platyhelminthes</taxon>
        <taxon>Monogenea</taxon>
        <taxon>Polyopisthocotylea</taxon>
        <taxon>Polystomatidea</taxon>
        <taxon>Polystomatidae</taxon>
        <taxon>Protopolystoma</taxon>
    </lineage>
</organism>
<sequence length="328" mass="35304">MRLLPELESRLHSRSALTASANKSQHQLHLLPQQTQPGRPAIRPFESVPSSSPPAFVSPGADCHSSLSLADNEAMMIVAQAQVLAKLATNVRCAQLDRLLTWLIALETIVLPESRSLQIGTENHYDSTALSAILRAGEISPKAPGSCFEAMEEGEVVQDTCLADAREYLYEKGTDELRDASSGLQPNAWEVDVDSRTLRKDYENVDLEEESPLVRLMPPRELLDLCRLVVSFAKYSSIPPSAVPVPGRPTELPSSRAIAMAARVLEEADNLLMASKALITAGMQGQLAKRLAVPPAAGKDFSSCSSSPKSSAIVKGLPAGDSDHLSKC</sequence>
<feature type="compositionally biased region" description="Low complexity" evidence="1">
    <location>
        <begin position="44"/>
        <end position="56"/>
    </location>
</feature>
<reference evidence="2" key="1">
    <citation type="submission" date="2018-11" db="EMBL/GenBank/DDBJ databases">
        <authorList>
            <consortium name="Pathogen Informatics"/>
        </authorList>
    </citation>
    <scope>NUCLEOTIDE SEQUENCE</scope>
</reference>
<dbReference type="Proteomes" id="UP000784294">
    <property type="component" value="Unassembled WGS sequence"/>
</dbReference>
<evidence type="ECO:0000313" key="3">
    <source>
        <dbReference type="Proteomes" id="UP000784294"/>
    </source>
</evidence>
<keyword evidence="3" id="KW-1185">Reference proteome</keyword>
<dbReference type="EMBL" id="CAAALY010009778">
    <property type="protein sequence ID" value="VEL10721.1"/>
    <property type="molecule type" value="Genomic_DNA"/>
</dbReference>
<dbReference type="AlphaFoldDB" id="A0A3S4ZG84"/>
<evidence type="ECO:0000313" key="2">
    <source>
        <dbReference type="EMBL" id="VEL10721.1"/>
    </source>
</evidence>
<name>A0A3S4ZG84_9PLAT</name>
<gene>
    <name evidence="2" type="ORF">PXEA_LOCUS4161</name>
</gene>
<comment type="caution">
    <text evidence="2">The sequence shown here is derived from an EMBL/GenBank/DDBJ whole genome shotgun (WGS) entry which is preliminary data.</text>
</comment>
<accession>A0A3S4ZG84</accession>